<proteinExistence type="predicted"/>
<feature type="region of interest" description="Disordered" evidence="1">
    <location>
        <begin position="782"/>
        <end position="856"/>
    </location>
</feature>
<feature type="compositionally biased region" description="Low complexity" evidence="1">
    <location>
        <begin position="782"/>
        <end position="796"/>
    </location>
</feature>
<keyword evidence="3" id="KW-1185">Reference proteome</keyword>
<dbReference type="EMBL" id="KN394698">
    <property type="protein sequence ID" value="KHG10837.1"/>
    <property type="molecule type" value="Genomic_DNA"/>
</dbReference>
<reference evidence="3" key="1">
    <citation type="submission" date="2014-09" db="EMBL/GenBank/DDBJ databases">
        <authorList>
            <person name="Mudge J."/>
            <person name="Ramaraj T."/>
            <person name="Lindquist I.E."/>
            <person name="Bharti A.K."/>
            <person name="Sundararajan A."/>
            <person name="Cameron C.T."/>
            <person name="Woodward J.E."/>
            <person name="May G.D."/>
            <person name="Brubaker C."/>
            <person name="Broadhvest J."/>
            <person name="Wilkins T.A."/>
        </authorList>
    </citation>
    <scope>NUCLEOTIDE SEQUENCE</scope>
    <source>
        <strain evidence="3">cv. AKA8401</strain>
    </source>
</reference>
<sequence length="1020" mass="111237">MRKPFHCCFEEIENLNSLLGFGFQSYKFRNRTYSFLFGYNEEHEAKSKQPSGVHSVTPSLLRSSSGMLGAQGGSLPSQTGYPSLVSPRTQFGNMNMLGNVPNVSSLLSQSFGNGVPNPQLSGPGSSQRGGIDSGAESDPLSNVGNGMGFNAPSSSFVPSNMANPGSSGQVQGQQFPNISGNHMLPDQQHSQHLESPHFQHGQQALQQFSAPQNTQQGQQQQQFQSIRGGLAGVGGAVKLEPQVTNDQLGQQQHQQQQQLQSLRKLAPVKLEPQQIPPMRTLAQVKMEPSHSDQSLFLHQQQEPQQQQQQQQQLLHMSRQPSPAQINLLHQQRLLQLQQHQQQLLKAMPQQRSQLPQQFQQQNLPLRSPVKPVYEPGMCARRLTHYMYQQQHRPEDNNIEFWRKFVAEYFAPNAKKKWCVSMYGSGRQTTGVFPQDVWHCEICNRKPGRGFEATVEVLPRLFKIKYESGTLEELLYVDMPREYQNSSGQIVLDYAKAIQESVFEQLRVVRDGQLRIVFSPDLKICSWEFCARRHEELIPRRLLIPQVSQLGAAAQKYQAATQNASTNLSAPDLQNNCNFSAYKDLLGFHLKLVVNPKALHDNCFEGFRPSVALFVASARQLAKALEVPLVNDLGYTKRYVRCLQCFSFIVSLVQFVNEKICAIMYLGLSPSGGQISEVVNSMKDLIDYSRETKTGPMESLAKFPRRTSTSFGIQAQQPEEQLQQQQLTPQQQKVAQNTSSQSSTQVSGMHLVANNGGANINNSLSAASASTSAVTVGLLPQNSMNSRQQNSMNNASSPYGGNFVQIASPGSSSTIPQSQANPSPFQSPTPSSNNPTQVPHGTLAATSHMNSANSPVNMPVQQTALSSEADPSESQSSVQKIIHEIMSGQLNGTGGMVGVGTLGNDVKSLNGMLPAGNSAVVNGGNSMVGNGTVNNSSGIGGGGFGTMGGGRLGQSAIVNGIRAAMGNNSMMNGRVGNGMASMARDQGMNHQQQQDLGNQLLSGLGAVNGFNSLQYDWKTSP</sequence>
<name>A0A0B0NDV9_GOSAR</name>
<feature type="compositionally biased region" description="Polar residues" evidence="1">
    <location>
        <begin position="74"/>
        <end position="87"/>
    </location>
</feature>
<dbReference type="InterPro" id="IPR029005">
    <property type="entry name" value="LIM-bd/SEUSS"/>
</dbReference>
<dbReference type="AlphaFoldDB" id="A0A0B0NDV9"/>
<feature type="compositionally biased region" description="Low complexity" evidence="1">
    <location>
        <begin position="212"/>
        <end position="224"/>
    </location>
</feature>
<protein>
    <submittedName>
        <fullName evidence="2">Transcriptional corepressor SEUSS</fullName>
    </submittedName>
</protein>
<dbReference type="PANTHER" id="PTHR10378">
    <property type="entry name" value="LIM DOMAIN-BINDING PROTEIN"/>
    <property type="match status" value="1"/>
</dbReference>
<dbReference type="Pfam" id="PF01803">
    <property type="entry name" value="LIM_bind"/>
    <property type="match status" value="1"/>
</dbReference>
<feature type="compositionally biased region" description="Polar residues" evidence="1">
    <location>
        <begin position="108"/>
        <end position="128"/>
    </location>
</feature>
<accession>A0A0B0NDV9</accession>
<evidence type="ECO:0000313" key="3">
    <source>
        <dbReference type="Proteomes" id="UP000032142"/>
    </source>
</evidence>
<evidence type="ECO:0000313" key="2">
    <source>
        <dbReference type="EMBL" id="KHG10837.1"/>
    </source>
</evidence>
<feature type="region of interest" description="Disordered" evidence="1">
    <location>
        <begin position="108"/>
        <end position="224"/>
    </location>
</feature>
<evidence type="ECO:0000256" key="1">
    <source>
        <dbReference type="SAM" id="MobiDB-lite"/>
    </source>
</evidence>
<gene>
    <name evidence="2" type="ORF">F383_15886</name>
</gene>
<organism evidence="2 3">
    <name type="scientific">Gossypium arboreum</name>
    <name type="common">Tree cotton</name>
    <name type="synonym">Gossypium nanking</name>
    <dbReference type="NCBI Taxonomy" id="29729"/>
    <lineage>
        <taxon>Eukaryota</taxon>
        <taxon>Viridiplantae</taxon>
        <taxon>Streptophyta</taxon>
        <taxon>Embryophyta</taxon>
        <taxon>Tracheophyta</taxon>
        <taxon>Spermatophyta</taxon>
        <taxon>Magnoliopsida</taxon>
        <taxon>eudicotyledons</taxon>
        <taxon>Gunneridae</taxon>
        <taxon>Pentapetalae</taxon>
        <taxon>rosids</taxon>
        <taxon>malvids</taxon>
        <taxon>Malvales</taxon>
        <taxon>Malvaceae</taxon>
        <taxon>Malvoideae</taxon>
        <taxon>Gossypium</taxon>
    </lineage>
</organism>
<feature type="compositionally biased region" description="Polar residues" evidence="1">
    <location>
        <begin position="200"/>
        <end position="211"/>
    </location>
</feature>
<feature type="region of interest" description="Disordered" evidence="1">
    <location>
        <begin position="285"/>
        <end position="320"/>
    </location>
</feature>
<feature type="compositionally biased region" description="Low complexity" evidence="1">
    <location>
        <begin position="299"/>
        <end position="312"/>
    </location>
</feature>
<feature type="compositionally biased region" description="Low complexity" evidence="1">
    <location>
        <begin position="713"/>
        <end position="744"/>
    </location>
</feature>
<feature type="region of interest" description="Disordered" evidence="1">
    <location>
        <begin position="65"/>
        <end position="87"/>
    </location>
</feature>
<dbReference type="Proteomes" id="UP000032142">
    <property type="component" value="Unassembled WGS sequence"/>
</dbReference>
<feature type="compositionally biased region" description="Polar residues" evidence="1">
    <location>
        <begin position="807"/>
        <end position="856"/>
    </location>
</feature>
<feature type="region of interest" description="Disordered" evidence="1">
    <location>
        <begin position="707"/>
        <end position="744"/>
    </location>
</feature>
<feature type="compositionally biased region" description="Polar residues" evidence="1">
    <location>
        <begin position="151"/>
        <end position="180"/>
    </location>
</feature>